<feature type="compositionally biased region" description="Low complexity" evidence="2">
    <location>
        <begin position="42"/>
        <end position="55"/>
    </location>
</feature>
<evidence type="ECO:0000256" key="2">
    <source>
        <dbReference type="SAM" id="MobiDB-lite"/>
    </source>
</evidence>
<reference evidence="4 5" key="1">
    <citation type="journal article" date="2020" name="bioRxiv">
        <title>Metabolic contributions of an alphaproteobacterial endosymbiont in the apicomplexan Cardiosporidium cionae.</title>
        <authorList>
            <person name="Hunter E.S."/>
            <person name="Paight C.J."/>
            <person name="Lane C.E."/>
        </authorList>
    </citation>
    <scope>NUCLEOTIDE SEQUENCE [LARGE SCALE GENOMIC DNA]</scope>
    <source>
        <strain evidence="4">ESH_2018</strain>
    </source>
</reference>
<keyword evidence="5" id="KW-1185">Reference proteome</keyword>
<evidence type="ECO:0000256" key="1">
    <source>
        <dbReference type="ARBA" id="ARBA00005965"/>
    </source>
</evidence>
<name>A0ABQ7J5F4_9APIC</name>
<dbReference type="InterPro" id="IPR007243">
    <property type="entry name" value="Atg6/Beclin"/>
</dbReference>
<dbReference type="Gene3D" id="1.10.418.40">
    <property type="entry name" value="Autophagy protein 6/Beclin 1"/>
    <property type="match status" value="1"/>
</dbReference>
<comment type="caution">
    <text evidence="4">The sequence shown here is derived from an EMBL/GenBank/DDBJ whole genome shotgun (WGS) entry which is preliminary data.</text>
</comment>
<dbReference type="Pfam" id="PF04111">
    <property type="entry name" value="APG6"/>
    <property type="match status" value="1"/>
</dbReference>
<proteinExistence type="inferred from homology"/>
<comment type="similarity">
    <text evidence="1">Belongs to the beclin family.</text>
</comment>
<evidence type="ECO:0000313" key="4">
    <source>
        <dbReference type="EMBL" id="KAF8819223.1"/>
    </source>
</evidence>
<accession>A0ABQ7J5F4</accession>
<feature type="region of interest" description="Disordered" evidence="2">
    <location>
        <begin position="179"/>
        <end position="234"/>
    </location>
</feature>
<dbReference type="PANTHER" id="PTHR12768:SF4">
    <property type="entry name" value="BECLIN-1"/>
    <property type="match status" value="1"/>
</dbReference>
<feature type="region of interest" description="Disordered" evidence="2">
    <location>
        <begin position="42"/>
        <end position="62"/>
    </location>
</feature>
<dbReference type="InterPro" id="IPR040455">
    <property type="entry name" value="Atg6_BARA"/>
</dbReference>
<dbReference type="Proteomes" id="UP000823046">
    <property type="component" value="Unassembled WGS sequence"/>
</dbReference>
<dbReference type="PANTHER" id="PTHR12768">
    <property type="entry name" value="BECLIN 1"/>
    <property type="match status" value="1"/>
</dbReference>
<feature type="domain" description="Atg6 BARA" evidence="3">
    <location>
        <begin position="552"/>
        <end position="726"/>
    </location>
</feature>
<evidence type="ECO:0000313" key="5">
    <source>
        <dbReference type="Proteomes" id="UP000823046"/>
    </source>
</evidence>
<dbReference type="EMBL" id="JADAQX010000879">
    <property type="protein sequence ID" value="KAF8819223.1"/>
    <property type="molecule type" value="Genomic_DNA"/>
</dbReference>
<organism evidence="4 5">
    <name type="scientific">Cardiosporidium cionae</name>
    <dbReference type="NCBI Taxonomy" id="476202"/>
    <lineage>
        <taxon>Eukaryota</taxon>
        <taxon>Sar</taxon>
        <taxon>Alveolata</taxon>
        <taxon>Apicomplexa</taxon>
        <taxon>Aconoidasida</taxon>
        <taxon>Nephromycida</taxon>
        <taxon>Cardiosporidium</taxon>
    </lineage>
</organism>
<feature type="compositionally biased region" description="Low complexity" evidence="2">
    <location>
        <begin position="213"/>
        <end position="228"/>
    </location>
</feature>
<feature type="region of interest" description="Disordered" evidence="2">
    <location>
        <begin position="82"/>
        <end position="128"/>
    </location>
</feature>
<dbReference type="InterPro" id="IPR038274">
    <property type="entry name" value="Atg6/Beclin_C_sf"/>
</dbReference>
<evidence type="ECO:0000259" key="3">
    <source>
        <dbReference type="Pfam" id="PF04111"/>
    </source>
</evidence>
<protein>
    <recommendedName>
        <fullName evidence="3">Atg6 BARA domain-containing protein</fullName>
    </recommendedName>
</protein>
<sequence>MILQKKNSSTPMPTTSDVASSTSLYRCVNCGNALQVSFKSSTLSPSSSFLPHTSSEVSDRKETQNGLSFVLTDSDLTSWQGLPPIDPSALQNASKEGDNTACLPSLSLHPNAKGSNEIQEKTPNEENAEPYGALKESSLIPPAGKIDACIEEQATEMETQSRIEPFLLVNTLSSPSCPLSPGHISGKGLKETPDLLRVPSSSEKRLPSSQGVPSPSSRRNSMSSTASPACVDLTGRMRFSPSEEGFEGDGFGWNSDNSPPLASSPFLNPSGAVSLSREERRLSYASVTSSRPSTPAKQGVASQITPGSLFIASTSSPHDELLLRDSKDLPEGNSLPIVSIIAEEFLERISECQDPIISLSARATASPLMGTPPHSLPPVNMHAIIEQTERCLTYFSGSIPLIEHPLCDGCAQRVFELCKRLLEDSEHEFRTYHEALLSLAGNVDAPATYTKDEGVGEGVEDVCFQKREAISSGDFLPSAADSMTAFSQLDLSYDALQEETEAMEMEIACLDLTEWKNWFDFSKYLQAVACHEEDLAATNAAIEYMSKQLEILKHANVIQDTFYIDCSGDFGSINGFRMAQFVSHNISWDEINSAWGQVCLLLEVLLRKANIQLSHYRLVPRGNYSLLIRKSDNVRFELYNNESPFFRIFSGGRFNQAMVAFLHCMVETLELLRRYQPSNEPPYTYPFRIEEEQIEGFSIRLQLNQNERWTQALKLMLQNLHWLSNTIEKKSKIADHPFA</sequence>
<gene>
    <name evidence="4" type="ORF">IE077_001371</name>
</gene>